<evidence type="ECO:0000313" key="5">
    <source>
        <dbReference type="Proteomes" id="UP000480350"/>
    </source>
</evidence>
<organism evidence="4 5">
    <name type="scientific">Kangsaoukella pontilimi</name>
    <dbReference type="NCBI Taxonomy" id="2691042"/>
    <lineage>
        <taxon>Bacteria</taxon>
        <taxon>Pseudomonadati</taxon>
        <taxon>Pseudomonadota</taxon>
        <taxon>Alphaproteobacteria</taxon>
        <taxon>Rhodobacterales</taxon>
        <taxon>Paracoccaceae</taxon>
        <taxon>Kangsaoukella</taxon>
    </lineage>
</organism>
<dbReference type="Proteomes" id="UP000480350">
    <property type="component" value="Unassembled WGS sequence"/>
</dbReference>
<dbReference type="SUPFAM" id="SSF56601">
    <property type="entry name" value="beta-lactamase/transpeptidase-like"/>
    <property type="match status" value="1"/>
</dbReference>
<dbReference type="PANTHER" id="PTHR30023">
    <property type="entry name" value="D-ALANYL-D-ALANINE CARBOXYPEPTIDASE"/>
    <property type="match status" value="1"/>
</dbReference>
<dbReference type="GO" id="GO:0000270">
    <property type="term" value="P:peptidoglycan metabolic process"/>
    <property type="evidence" value="ECO:0007669"/>
    <property type="project" value="TreeGrafter"/>
</dbReference>
<dbReference type="PRINTS" id="PR00922">
    <property type="entry name" value="DADACBPTASE3"/>
</dbReference>
<dbReference type="Gene3D" id="3.50.80.20">
    <property type="entry name" value="D-Ala-D-Ala carboxypeptidase C, peptidase S13"/>
    <property type="match status" value="1"/>
</dbReference>
<gene>
    <name evidence="4" type="primary">dacB</name>
    <name evidence="4" type="ORF">GQ651_14755</name>
</gene>
<keyword evidence="5" id="KW-1185">Reference proteome</keyword>
<dbReference type="InterPro" id="IPR006311">
    <property type="entry name" value="TAT_signal"/>
</dbReference>
<dbReference type="GO" id="GO:0006508">
    <property type="term" value="P:proteolysis"/>
    <property type="evidence" value="ECO:0007669"/>
    <property type="project" value="InterPro"/>
</dbReference>
<dbReference type="Pfam" id="PF02113">
    <property type="entry name" value="Peptidase_S13"/>
    <property type="match status" value="1"/>
</dbReference>
<evidence type="ECO:0000313" key="4">
    <source>
        <dbReference type="EMBL" id="MXQ09105.1"/>
    </source>
</evidence>
<comment type="caution">
    <text evidence="4">The sequence shown here is derived from an EMBL/GenBank/DDBJ whole genome shotgun (WGS) entry which is preliminary data.</text>
</comment>
<feature type="signal peptide" evidence="3">
    <location>
        <begin position="1"/>
        <end position="24"/>
    </location>
</feature>
<dbReference type="PANTHER" id="PTHR30023:SF0">
    <property type="entry name" value="PENICILLIN-SENSITIVE CARBOXYPEPTIDASE A"/>
    <property type="match status" value="1"/>
</dbReference>
<evidence type="ECO:0000256" key="3">
    <source>
        <dbReference type="SAM" id="SignalP"/>
    </source>
</evidence>
<feature type="chain" id="PRO_5028991039" evidence="3">
    <location>
        <begin position="25"/>
        <end position="499"/>
    </location>
</feature>
<keyword evidence="2 4" id="KW-0378">Hydrolase</keyword>
<keyword evidence="4" id="KW-0645">Protease</keyword>
<evidence type="ECO:0000256" key="2">
    <source>
        <dbReference type="ARBA" id="ARBA00022801"/>
    </source>
</evidence>
<dbReference type="Gene3D" id="3.40.710.10">
    <property type="entry name" value="DD-peptidase/beta-lactamase superfamily"/>
    <property type="match status" value="1"/>
</dbReference>
<dbReference type="EMBL" id="WUPT01000002">
    <property type="protein sequence ID" value="MXQ09105.1"/>
    <property type="molecule type" value="Genomic_DNA"/>
</dbReference>
<keyword evidence="4" id="KW-0121">Carboxypeptidase</keyword>
<dbReference type="RefSeq" id="WP_160764963.1">
    <property type="nucleotide sequence ID" value="NZ_WUPT01000002.1"/>
</dbReference>
<dbReference type="EC" id="3.4.16.4" evidence="4"/>
<name>A0A7C9ITT4_9RHOB</name>
<sequence length="499" mass="53008">MIKGMTRRALLVGASTLAGQAAIAGVPASILPPPPRGRASADLVRRAAVDTAEDLIAKAGLDGVVTFALVDTATGQLVEGRQPGRMMPPASTLKSVTTLYGLDRLGTDHRFLTQVLHTGQRDGGRITGDLILAGGGDPTLDTDRLADLAIRVRDAGVTEVRGRFLVWAGALPRGPMIDSDQPDHVAYNPSFGGLNLNFNRVHFEWKRDGDGYDITMQARALRYRPATEVARMALVDRAAPVFEYRASAGGDGDRWTVAQGALGQDGARWLPVRYPALYCADVFRTLMRSNGIVLGRPELMAEAPEGAVLLARDESDVLGGVLKDMMKYSTNLTAEAVGLTASLANGVPAASLVASGARMAGWAETRFGTRRLRFRDHSGLGYGSEIGAGDLARILAGDRRVRAFMSDVSIPEPGRSDGAAMKGASVVAKTGTLNFVSALAGFVTTLSGRELAFAILTADVARRDAIPPEARERPPGARTWSGRSRRLQKALLARWASAV</sequence>
<evidence type="ECO:0000256" key="1">
    <source>
        <dbReference type="ARBA" id="ARBA00006096"/>
    </source>
</evidence>
<dbReference type="AlphaFoldDB" id="A0A7C9ITT4"/>
<comment type="similarity">
    <text evidence="1">Belongs to the peptidase S13 family.</text>
</comment>
<accession>A0A7C9ITT4</accession>
<dbReference type="InterPro" id="IPR000667">
    <property type="entry name" value="Peptidase_S13"/>
</dbReference>
<reference evidence="4 5" key="2">
    <citation type="submission" date="2020-03" db="EMBL/GenBank/DDBJ databases">
        <title>Kangsaoukella pontilimi gen. nov., sp. nov., a new member of the family Rhodobacteraceae isolated from a tidal mudflat.</title>
        <authorList>
            <person name="Kim I.S."/>
        </authorList>
    </citation>
    <scope>NUCLEOTIDE SEQUENCE [LARGE SCALE GENOMIC DNA]</scope>
    <source>
        <strain evidence="4 5">GH1-50</strain>
    </source>
</reference>
<dbReference type="NCBIfam" id="TIGR00666">
    <property type="entry name" value="PBP4"/>
    <property type="match status" value="1"/>
</dbReference>
<reference evidence="4 5" key="1">
    <citation type="submission" date="2019-12" db="EMBL/GenBank/DDBJ databases">
        <authorList>
            <person name="Lee S.D."/>
        </authorList>
    </citation>
    <scope>NUCLEOTIDE SEQUENCE [LARGE SCALE GENOMIC DNA]</scope>
    <source>
        <strain evidence="4 5">GH1-50</strain>
    </source>
</reference>
<dbReference type="PROSITE" id="PS51318">
    <property type="entry name" value="TAT"/>
    <property type="match status" value="1"/>
</dbReference>
<proteinExistence type="inferred from homology"/>
<dbReference type="InterPro" id="IPR012338">
    <property type="entry name" value="Beta-lactam/transpept-like"/>
</dbReference>
<keyword evidence="3" id="KW-0732">Signal</keyword>
<protein>
    <submittedName>
        <fullName evidence="4">D-alanyl-D-alanine carboxypeptidase/D-alanyl-D-alanine-endopeptidase</fullName>
        <ecNumber evidence="4">3.4.16.4</ecNumber>
    </submittedName>
</protein>
<dbReference type="GO" id="GO:0009002">
    <property type="term" value="F:serine-type D-Ala-D-Ala carboxypeptidase activity"/>
    <property type="evidence" value="ECO:0007669"/>
    <property type="project" value="UniProtKB-EC"/>
</dbReference>